<dbReference type="InParanoid" id="G7DXB0"/>
<evidence type="ECO:0000256" key="1">
    <source>
        <dbReference type="ARBA" id="ARBA00004604"/>
    </source>
</evidence>
<dbReference type="OMA" id="YTDQNKG"/>
<comment type="similarity">
    <text evidence="2">Belongs to the RNA 3'-terminal cyclase family. Type 2 subfamily.</text>
</comment>
<dbReference type="GO" id="GO:0000479">
    <property type="term" value="P:endonucleolytic cleavage of tricistronic rRNA transcript (SSU-rRNA, 5.8S rRNA, LSU-rRNA)"/>
    <property type="evidence" value="ECO:0007669"/>
    <property type="project" value="TreeGrafter"/>
</dbReference>
<dbReference type="InterPro" id="IPR020719">
    <property type="entry name" value="RNA3'_term_phos_cycl-like_CS"/>
</dbReference>
<dbReference type="RefSeq" id="XP_014569909.1">
    <property type="nucleotide sequence ID" value="XM_014714423.1"/>
</dbReference>
<keyword evidence="9" id="KW-1185">Reference proteome</keyword>
<dbReference type="GO" id="GO:0005730">
    <property type="term" value="C:nucleolus"/>
    <property type="evidence" value="ECO:0007669"/>
    <property type="project" value="UniProtKB-SubCell"/>
</dbReference>
<evidence type="ECO:0000256" key="5">
    <source>
        <dbReference type="SAM" id="MobiDB-lite"/>
    </source>
</evidence>
<dbReference type="InterPro" id="IPR016443">
    <property type="entry name" value="RNA3'_term_phos_cyc_type_2"/>
</dbReference>
<dbReference type="InterPro" id="IPR013791">
    <property type="entry name" value="RNA3'-term_phos_cycl_insert"/>
</dbReference>
<dbReference type="Pfam" id="PF05189">
    <property type="entry name" value="RTC_insert"/>
    <property type="match status" value="1"/>
</dbReference>
<dbReference type="CDD" id="cd00875">
    <property type="entry name" value="RNA_Cyclase_Class_I"/>
    <property type="match status" value="1"/>
</dbReference>
<evidence type="ECO:0008006" key="10">
    <source>
        <dbReference type="Google" id="ProtNLM"/>
    </source>
</evidence>
<dbReference type="Proteomes" id="UP000009131">
    <property type="component" value="Unassembled WGS sequence"/>
</dbReference>
<proteinExistence type="inferred from homology"/>
<feature type="region of interest" description="Disordered" evidence="5">
    <location>
        <begin position="294"/>
        <end position="321"/>
    </location>
</feature>
<accession>G7DXB0</accession>
<comment type="caution">
    <text evidence="8">The sequence shown here is derived from an EMBL/GenBank/DDBJ whole genome shotgun (WGS) entry which is preliminary data.</text>
</comment>
<dbReference type="EMBL" id="BABT02000061">
    <property type="protein sequence ID" value="GAA95220.1"/>
    <property type="molecule type" value="Genomic_DNA"/>
</dbReference>
<name>G7DXB0_MIXOS</name>
<evidence type="ECO:0000313" key="9">
    <source>
        <dbReference type="Proteomes" id="UP000009131"/>
    </source>
</evidence>
<dbReference type="InterPro" id="IPR036553">
    <property type="entry name" value="RPTC_insert"/>
</dbReference>
<dbReference type="NCBIfam" id="TIGR03400">
    <property type="entry name" value="18S_RNA_Rcl1p"/>
    <property type="match status" value="1"/>
</dbReference>
<evidence type="ECO:0000256" key="3">
    <source>
        <dbReference type="ARBA" id="ARBA00022517"/>
    </source>
</evidence>
<reference evidence="8 9" key="2">
    <citation type="journal article" date="2012" name="Open Biol.">
        <title>Characteristics of nucleosomes and linker DNA regions on the genome of the basidiomycete Mixia osmundae revealed by mono- and dinucleosome mapping.</title>
        <authorList>
            <person name="Nishida H."/>
            <person name="Kondo S."/>
            <person name="Matsumoto T."/>
            <person name="Suzuki Y."/>
            <person name="Yoshikawa H."/>
            <person name="Taylor T.D."/>
            <person name="Sugiyama J."/>
        </authorList>
    </citation>
    <scope>NUCLEOTIDE SEQUENCE [LARGE SCALE GENOMIC DNA]</scope>
    <source>
        <strain evidence="9">CBS 9802 / IAM 14324 / JCM 22182 / KY 12970</strain>
    </source>
</reference>
<dbReference type="InterPro" id="IPR000228">
    <property type="entry name" value="RNA3'_term_phos_cyc"/>
</dbReference>
<dbReference type="InterPro" id="IPR013792">
    <property type="entry name" value="RNA3'P_cycl/enolpyr_Trfase_a/b"/>
</dbReference>
<evidence type="ECO:0000313" key="8">
    <source>
        <dbReference type="EMBL" id="GAA95220.1"/>
    </source>
</evidence>
<dbReference type="FunCoup" id="G7DXB0">
    <property type="interactions" value="413"/>
</dbReference>
<sequence>MPSLPAPTASTSLAQDVLQLHGHQNFRHRLVLSLLSQRAIRIENIRSDASYDEPGLRDYEVSFLRLIERISNGTRVEISYTGTAVSMRPGSLQGGQINHTCPLSRSIGWFLEPLIVLGPFCKEPLNLHMHGMTTDGRDSSVDVLRVSTLPHLSMFLESADGLEVRIIKRGHPPKGGGEIQFRCPIVRKLKPGFNFVDPGRISKIRGIAHSVRVSPQFSNRLVSAARGVLNSYIPDIYIYTDVYRGAESGKSPGYALTLLATSTTAALFSAEATSCTISKTQASPGAILSASRQTNLSSLPTGTSDEKQGDEDELRRSQVTPEDIGQRAAHALLDEISRQGCIDRGHEWLVCLLMSLSGEDVSRVKIAGPMDPLLVQFLRDLRDFFGVTFKIRSVDAMSQSDDPVHPAEELYLSCVGIGYTNVAKKAG</sequence>
<dbReference type="STRING" id="764103.G7DXB0"/>
<keyword evidence="3" id="KW-0690">Ribosome biogenesis</keyword>
<comment type="subcellular location">
    <subcellularLocation>
        <location evidence="1">Nucleus</location>
        <location evidence="1">Nucleolus</location>
    </subcellularLocation>
</comment>
<evidence type="ECO:0000259" key="7">
    <source>
        <dbReference type="Pfam" id="PF05189"/>
    </source>
</evidence>
<keyword evidence="4" id="KW-0539">Nucleus</keyword>
<dbReference type="InterPro" id="IPR023797">
    <property type="entry name" value="RNA3'_phos_cyclase_dom"/>
</dbReference>
<organism evidence="8 9">
    <name type="scientific">Mixia osmundae (strain CBS 9802 / IAM 14324 / JCM 22182 / KY 12970)</name>
    <dbReference type="NCBI Taxonomy" id="764103"/>
    <lineage>
        <taxon>Eukaryota</taxon>
        <taxon>Fungi</taxon>
        <taxon>Dikarya</taxon>
        <taxon>Basidiomycota</taxon>
        <taxon>Pucciniomycotina</taxon>
        <taxon>Mixiomycetes</taxon>
        <taxon>Mixiales</taxon>
        <taxon>Mixiaceae</taxon>
        <taxon>Mixia</taxon>
    </lineage>
</organism>
<dbReference type="SUPFAM" id="SSF55205">
    <property type="entry name" value="EPT/RTPC-like"/>
    <property type="match status" value="1"/>
</dbReference>
<feature type="domain" description="RNA 3'-terminal phosphate cyclase" evidence="6">
    <location>
        <begin position="21"/>
        <end position="391"/>
    </location>
</feature>
<dbReference type="InterPro" id="IPR037136">
    <property type="entry name" value="RNA3'_phos_cyclase_dom_sf"/>
</dbReference>
<gene>
    <name evidence="8" type="primary">Mo01876</name>
    <name evidence="8" type="ORF">E5Q_01876</name>
</gene>
<evidence type="ECO:0000259" key="6">
    <source>
        <dbReference type="Pfam" id="PF01137"/>
    </source>
</evidence>
<dbReference type="PANTHER" id="PTHR11096:SF1">
    <property type="entry name" value="RNA 3'-TERMINAL PHOSPHATE CYCLASE-LIKE PROTEIN"/>
    <property type="match status" value="1"/>
</dbReference>
<dbReference type="Gene3D" id="3.65.10.20">
    <property type="entry name" value="RNA 3'-terminal phosphate cyclase domain"/>
    <property type="match status" value="1"/>
</dbReference>
<dbReference type="Pfam" id="PF01137">
    <property type="entry name" value="RTC"/>
    <property type="match status" value="1"/>
</dbReference>
<dbReference type="Gene3D" id="3.30.360.20">
    <property type="entry name" value="RNA 3'-terminal phosphate cyclase, insert domain"/>
    <property type="match status" value="1"/>
</dbReference>
<evidence type="ECO:0000256" key="2">
    <source>
        <dbReference type="ARBA" id="ARBA00007089"/>
    </source>
</evidence>
<protein>
    <recommendedName>
        <fullName evidence="10">RNA 3'-terminal phosphate cyclase domain-containing protein</fullName>
    </recommendedName>
</protein>
<feature type="compositionally biased region" description="Polar residues" evidence="5">
    <location>
        <begin position="294"/>
        <end position="303"/>
    </location>
</feature>
<dbReference type="GO" id="GO:0004521">
    <property type="term" value="F:RNA endonuclease activity"/>
    <property type="evidence" value="ECO:0007669"/>
    <property type="project" value="TreeGrafter"/>
</dbReference>
<dbReference type="HOGENOM" id="CLU_027882_1_0_1"/>
<feature type="domain" description="RNA 3'-terminal phosphate cyclase insert" evidence="7">
    <location>
        <begin position="196"/>
        <end position="337"/>
    </location>
</feature>
<dbReference type="AlphaFoldDB" id="G7DXB0"/>
<dbReference type="PANTHER" id="PTHR11096">
    <property type="entry name" value="RNA 3' TERMINAL PHOSPHATE CYCLASE"/>
    <property type="match status" value="1"/>
</dbReference>
<evidence type="ECO:0000256" key="4">
    <source>
        <dbReference type="ARBA" id="ARBA00023242"/>
    </source>
</evidence>
<dbReference type="OrthoDB" id="1911237at2759"/>
<reference evidence="8 9" key="1">
    <citation type="journal article" date="2011" name="J. Gen. Appl. Microbiol.">
        <title>Draft genome sequencing of the enigmatic basidiomycete Mixia osmundae.</title>
        <authorList>
            <person name="Nishida H."/>
            <person name="Nagatsuka Y."/>
            <person name="Sugiyama J."/>
        </authorList>
    </citation>
    <scope>NUCLEOTIDE SEQUENCE [LARGE SCALE GENOMIC DNA]</scope>
    <source>
        <strain evidence="9">CBS 9802 / IAM 14324 / JCM 22182 / KY 12970</strain>
    </source>
</reference>
<dbReference type="PROSITE" id="PS01287">
    <property type="entry name" value="RTC"/>
    <property type="match status" value="1"/>
</dbReference>
<dbReference type="eggNOG" id="KOG3980">
    <property type="taxonomic scope" value="Eukaryota"/>
</dbReference>